<protein>
    <submittedName>
        <fullName evidence="4">Transmembrane protein</fullName>
    </submittedName>
</protein>
<keyword evidence="1" id="KW-0812">Transmembrane</keyword>
<feature type="transmembrane region" description="Helical" evidence="1">
    <location>
        <begin position="133"/>
        <end position="157"/>
    </location>
</feature>
<reference evidence="4" key="1">
    <citation type="submission" date="2016-06" db="UniProtKB">
        <authorList>
            <consortium name="WormBaseParasite"/>
        </authorList>
    </citation>
    <scope>IDENTIFICATION</scope>
</reference>
<feature type="transmembrane region" description="Helical" evidence="1">
    <location>
        <begin position="102"/>
        <end position="121"/>
    </location>
</feature>
<evidence type="ECO:0000313" key="2">
    <source>
        <dbReference type="EMBL" id="VDP65990.1"/>
    </source>
</evidence>
<keyword evidence="1" id="KW-1133">Transmembrane helix</keyword>
<dbReference type="WBParaSite" id="ECPE_0000227901-mRNA-1">
    <property type="protein sequence ID" value="ECPE_0000227901-mRNA-1"/>
    <property type="gene ID" value="ECPE_0000227901"/>
</dbReference>
<sequence length="219" mass="24672">MSSEFWQLFKVLTPIQRAFLVTSLLHNSLGLFECLVIWRTKFASTNTVVFYLTSALVALTQAMIEIHVQATAPYFLSVFVVIFLANCFYLLVCLLNTKDKHTSWVCTTFLVLVYGIFYAVHTGALNVGNKSEFLRVLLFATILANNFVPFDSLLALVTNRNRQCPPQWVPLTTGLLQSTFGGLHRHRMLETLIAPADALGVAVHLFGLVVEMQSHYLRQ</sequence>
<evidence type="ECO:0000256" key="1">
    <source>
        <dbReference type="SAM" id="Phobius"/>
    </source>
</evidence>
<evidence type="ECO:0000313" key="4">
    <source>
        <dbReference type="WBParaSite" id="ECPE_0000227901-mRNA-1"/>
    </source>
</evidence>
<gene>
    <name evidence="2" type="ORF">ECPE_LOCUS2279</name>
</gene>
<accession>A0A183A5P4</accession>
<feature type="transmembrane region" description="Helical" evidence="1">
    <location>
        <begin position="15"/>
        <end position="36"/>
    </location>
</feature>
<dbReference type="Proteomes" id="UP000272942">
    <property type="component" value="Unassembled WGS sequence"/>
</dbReference>
<proteinExistence type="predicted"/>
<dbReference type="AlphaFoldDB" id="A0A183A5P4"/>
<keyword evidence="3" id="KW-1185">Reference proteome</keyword>
<evidence type="ECO:0000313" key="3">
    <source>
        <dbReference type="Proteomes" id="UP000272942"/>
    </source>
</evidence>
<keyword evidence="1" id="KW-0472">Membrane</keyword>
<feature type="transmembrane region" description="Helical" evidence="1">
    <location>
        <begin position="48"/>
        <end position="68"/>
    </location>
</feature>
<feature type="transmembrane region" description="Helical" evidence="1">
    <location>
        <begin position="74"/>
        <end position="95"/>
    </location>
</feature>
<name>A0A183A5P4_9TREM</name>
<reference evidence="2 3" key="2">
    <citation type="submission" date="2018-11" db="EMBL/GenBank/DDBJ databases">
        <authorList>
            <consortium name="Pathogen Informatics"/>
        </authorList>
    </citation>
    <scope>NUCLEOTIDE SEQUENCE [LARGE SCALE GENOMIC DNA]</scope>
    <source>
        <strain evidence="2 3">Egypt</strain>
    </source>
</reference>
<organism evidence="4">
    <name type="scientific">Echinostoma caproni</name>
    <dbReference type="NCBI Taxonomy" id="27848"/>
    <lineage>
        <taxon>Eukaryota</taxon>
        <taxon>Metazoa</taxon>
        <taxon>Spiralia</taxon>
        <taxon>Lophotrochozoa</taxon>
        <taxon>Platyhelminthes</taxon>
        <taxon>Trematoda</taxon>
        <taxon>Digenea</taxon>
        <taxon>Plagiorchiida</taxon>
        <taxon>Echinostomata</taxon>
        <taxon>Echinostomatoidea</taxon>
        <taxon>Echinostomatidae</taxon>
        <taxon>Echinostoma</taxon>
    </lineage>
</organism>
<dbReference type="OrthoDB" id="6242968at2759"/>
<dbReference type="EMBL" id="UZAN01039514">
    <property type="protein sequence ID" value="VDP65990.1"/>
    <property type="molecule type" value="Genomic_DNA"/>
</dbReference>